<accession>A0A916RDZ6</accession>
<sequence>MRETAAMALNILKLCVGCSSPEELEAWIDFTLEDKKRRGAPAEQYHTTRMIPKRVEELTDGGSLYWVMKGGITCRQRLLDVRPFRDSEGVNRCHLVLDPVVVRTEWVPRRPFQGWRYLSPEDVPADVGASGTGELPDSLRRELAELGLL</sequence>
<dbReference type="PIRSF" id="PIRSF032025">
    <property type="entry name" value="UCP032025"/>
    <property type="match status" value="1"/>
</dbReference>
<reference evidence="1" key="2">
    <citation type="submission" date="2020-09" db="EMBL/GenBank/DDBJ databases">
        <authorList>
            <person name="Sun Q."/>
            <person name="Zhou Y."/>
        </authorList>
    </citation>
    <scope>NUCLEOTIDE SEQUENCE</scope>
    <source>
        <strain evidence="1">CGMCC 1.15320</strain>
    </source>
</reference>
<protein>
    <submittedName>
        <fullName evidence="1">Lysophospholipase</fullName>
    </submittedName>
</protein>
<comment type="caution">
    <text evidence="1">The sequence shown here is derived from an EMBL/GenBank/DDBJ whole genome shotgun (WGS) entry which is preliminary data.</text>
</comment>
<dbReference type="AlphaFoldDB" id="A0A916RDZ6"/>
<proteinExistence type="predicted"/>
<dbReference type="InterPro" id="IPR008320">
    <property type="entry name" value="UCP032025"/>
</dbReference>
<name>A0A916RDZ6_9HYPH</name>
<reference evidence="1" key="1">
    <citation type="journal article" date="2014" name="Int. J. Syst. Evol. Microbiol.">
        <title>Complete genome sequence of Corynebacterium casei LMG S-19264T (=DSM 44701T), isolated from a smear-ripened cheese.</title>
        <authorList>
            <consortium name="US DOE Joint Genome Institute (JGI-PGF)"/>
            <person name="Walter F."/>
            <person name="Albersmeier A."/>
            <person name="Kalinowski J."/>
            <person name="Ruckert C."/>
        </authorList>
    </citation>
    <scope>NUCLEOTIDE SEQUENCE</scope>
    <source>
        <strain evidence="1">CGMCC 1.15320</strain>
    </source>
</reference>
<dbReference type="Proteomes" id="UP000636264">
    <property type="component" value="Unassembled WGS sequence"/>
</dbReference>
<organism evidence="1 2">
    <name type="scientific">Nitratireductor aestuarii</name>
    <dbReference type="NCBI Taxonomy" id="1735103"/>
    <lineage>
        <taxon>Bacteria</taxon>
        <taxon>Pseudomonadati</taxon>
        <taxon>Pseudomonadota</taxon>
        <taxon>Alphaproteobacteria</taxon>
        <taxon>Hyphomicrobiales</taxon>
        <taxon>Phyllobacteriaceae</taxon>
        <taxon>Nitratireductor</taxon>
    </lineage>
</organism>
<gene>
    <name evidence="1" type="ORF">GCM10011385_04750</name>
</gene>
<dbReference type="Pfam" id="PF07370">
    <property type="entry name" value="DUF1489"/>
    <property type="match status" value="1"/>
</dbReference>
<evidence type="ECO:0000313" key="2">
    <source>
        <dbReference type="Proteomes" id="UP000636264"/>
    </source>
</evidence>
<evidence type="ECO:0000313" key="1">
    <source>
        <dbReference type="EMBL" id="GGA54218.1"/>
    </source>
</evidence>
<keyword evidence="2" id="KW-1185">Reference proteome</keyword>
<dbReference type="EMBL" id="BMIF01000001">
    <property type="protein sequence ID" value="GGA54218.1"/>
    <property type="molecule type" value="Genomic_DNA"/>
</dbReference>